<dbReference type="AlphaFoldDB" id="A0AAX1UN35"/>
<dbReference type="EMBL" id="QWGP01000005">
    <property type="protein sequence ID" value="RHZ96381.1"/>
    <property type="molecule type" value="Genomic_DNA"/>
</dbReference>
<evidence type="ECO:0000256" key="1">
    <source>
        <dbReference type="SAM" id="Phobius"/>
    </source>
</evidence>
<evidence type="ECO:0000313" key="2">
    <source>
        <dbReference type="EMBL" id="RHZ96381.1"/>
    </source>
</evidence>
<name>A0AAX1UN35_CERSP</name>
<feature type="transmembrane region" description="Helical" evidence="1">
    <location>
        <begin position="131"/>
        <end position="153"/>
    </location>
</feature>
<evidence type="ECO:0008006" key="4">
    <source>
        <dbReference type="Google" id="ProtNLM"/>
    </source>
</evidence>
<dbReference type="SUPFAM" id="SSF50156">
    <property type="entry name" value="PDZ domain-like"/>
    <property type="match status" value="1"/>
</dbReference>
<dbReference type="InterPro" id="IPR036034">
    <property type="entry name" value="PDZ_sf"/>
</dbReference>
<accession>A0AAX1UN35</accession>
<reference evidence="2 3" key="1">
    <citation type="submission" date="2018-08" db="EMBL/GenBank/DDBJ databases">
        <title>Draft genome sequence of Rhodobacter sphaeroides FY.</title>
        <authorList>
            <person name="Rayyan A."/>
            <person name="Meyer T.E."/>
            <person name="Kyndt J.A."/>
        </authorList>
    </citation>
    <scope>NUCLEOTIDE SEQUENCE [LARGE SCALE GENOMIC DNA]</scope>
    <source>
        <strain evidence="2 3">FY</strain>
    </source>
</reference>
<sequence>MTDTTCLQLSQLLPAGRALHLRPGDRLCRINGVPFTGGAEALAERFAAARPLALGFRRGEADVTLLAETAALGRWETVPAPVLPEGPRLHPEVLRNWEVLAAPDATYDLQPLSGVTLAWLATPLWLLQMRLWGLAAALAAAVALAFAVAPWLAAGVHLLAAVHVGRAGPAYVRADRRLRGLLPVATLAAGSEAEAHAAWLRLAPNARFLFARALPLPAPASA</sequence>
<dbReference type="RefSeq" id="WP_118999642.1">
    <property type="nucleotide sequence ID" value="NZ_QWGP01000005.1"/>
</dbReference>
<dbReference type="Proteomes" id="UP000266305">
    <property type="component" value="Unassembled WGS sequence"/>
</dbReference>
<protein>
    <recommendedName>
        <fullName evidence="4">PDZ domain-containing protein</fullName>
    </recommendedName>
</protein>
<keyword evidence="1" id="KW-0812">Transmembrane</keyword>
<comment type="caution">
    <text evidence="2">The sequence shown here is derived from an EMBL/GenBank/DDBJ whole genome shotgun (WGS) entry which is preliminary data.</text>
</comment>
<keyword evidence="1" id="KW-0472">Membrane</keyword>
<gene>
    <name evidence="2" type="ORF">D1114_06620</name>
</gene>
<keyword evidence="1" id="KW-1133">Transmembrane helix</keyword>
<evidence type="ECO:0000313" key="3">
    <source>
        <dbReference type="Proteomes" id="UP000266305"/>
    </source>
</evidence>
<organism evidence="2 3">
    <name type="scientific">Cereibacter sphaeroides</name>
    <name type="common">Rhodobacter sphaeroides</name>
    <dbReference type="NCBI Taxonomy" id="1063"/>
    <lineage>
        <taxon>Bacteria</taxon>
        <taxon>Pseudomonadati</taxon>
        <taxon>Pseudomonadota</taxon>
        <taxon>Alphaproteobacteria</taxon>
        <taxon>Rhodobacterales</taxon>
        <taxon>Paracoccaceae</taxon>
        <taxon>Cereibacter</taxon>
    </lineage>
</organism>
<proteinExistence type="predicted"/>